<dbReference type="Gene3D" id="6.10.140.2180">
    <property type="match status" value="1"/>
</dbReference>
<dbReference type="EMBL" id="FTNI01000002">
    <property type="protein sequence ID" value="SIQ54532.1"/>
    <property type="molecule type" value="Genomic_DNA"/>
</dbReference>
<dbReference type="SMART" id="SM00418">
    <property type="entry name" value="HTH_ARSR"/>
    <property type="match status" value="1"/>
</dbReference>
<evidence type="ECO:0000313" key="3">
    <source>
        <dbReference type="Proteomes" id="UP000186096"/>
    </source>
</evidence>
<dbReference type="CDD" id="cd00090">
    <property type="entry name" value="HTH_ARSR"/>
    <property type="match status" value="1"/>
</dbReference>
<proteinExistence type="predicted"/>
<dbReference type="InterPro" id="IPR001845">
    <property type="entry name" value="HTH_ArsR_DNA-bd_dom"/>
</dbReference>
<protein>
    <submittedName>
        <fullName evidence="2">Helix-turn-helix domain-containing protein</fullName>
    </submittedName>
</protein>
<dbReference type="InterPro" id="IPR036390">
    <property type="entry name" value="WH_DNA-bd_sf"/>
</dbReference>
<dbReference type="Pfam" id="PF12840">
    <property type="entry name" value="HTH_20"/>
    <property type="match status" value="1"/>
</dbReference>
<dbReference type="InterPro" id="IPR036388">
    <property type="entry name" value="WH-like_DNA-bd_sf"/>
</dbReference>
<feature type="domain" description="HTH arsR-type" evidence="1">
    <location>
        <begin position="12"/>
        <end position="88"/>
    </location>
</feature>
<dbReference type="STRING" id="58117.SAMN05421833_102414"/>
<keyword evidence="3" id="KW-1185">Reference proteome</keyword>
<dbReference type="Proteomes" id="UP000186096">
    <property type="component" value="Unassembled WGS sequence"/>
</dbReference>
<name>A0A1N6TM94_9ACTN</name>
<gene>
    <name evidence="2" type="ORF">SAMN05421833_102414</name>
</gene>
<dbReference type="Gene3D" id="1.10.10.10">
    <property type="entry name" value="Winged helix-like DNA-binding domain superfamily/Winged helix DNA-binding domain"/>
    <property type="match status" value="1"/>
</dbReference>
<reference evidence="3" key="1">
    <citation type="submission" date="2017-01" db="EMBL/GenBank/DDBJ databases">
        <authorList>
            <person name="Varghese N."/>
            <person name="Submissions S."/>
        </authorList>
    </citation>
    <scope>NUCLEOTIDE SEQUENCE [LARGE SCALE GENOMIC DNA]</scope>
    <source>
        <strain evidence="3">ATCC 12950</strain>
    </source>
</reference>
<dbReference type="AlphaFoldDB" id="A0A1N6TM94"/>
<dbReference type="GO" id="GO:0003700">
    <property type="term" value="F:DNA-binding transcription factor activity"/>
    <property type="evidence" value="ECO:0007669"/>
    <property type="project" value="InterPro"/>
</dbReference>
<accession>A0A1N6TM94</accession>
<dbReference type="InterPro" id="IPR011991">
    <property type="entry name" value="ArsR-like_HTH"/>
</dbReference>
<sequence>MWNRSGMDTVTLLLHPVRLRIVHAMSGGRARTVGDLCEDLADVPRTTVYRHVGLLAEAGVLEVVGEQRVHGAVERTYRLQRARPLIDREMAASMSLEDHRKAFTTALGVLLSEFNAYLDREEADPFADSVGYTQSTYWLTPDELAGLIKQVQAAMLAYRGNGPAEGRRPYLLSPILFPTGGPTTEGHA</sequence>
<evidence type="ECO:0000259" key="1">
    <source>
        <dbReference type="SMART" id="SM00418"/>
    </source>
</evidence>
<dbReference type="SUPFAM" id="SSF46785">
    <property type="entry name" value="Winged helix' DNA-binding domain"/>
    <property type="match status" value="1"/>
</dbReference>
<organism evidence="2 3">
    <name type="scientific">Microbispora rosea</name>
    <dbReference type="NCBI Taxonomy" id="58117"/>
    <lineage>
        <taxon>Bacteria</taxon>
        <taxon>Bacillati</taxon>
        <taxon>Actinomycetota</taxon>
        <taxon>Actinomycetes</taxon>
        <taxon>Streptosporangiales</taxon>
        <taxon>Streptosporangiaceae</taxon>
        <taxon>Microbispora</taxon>
    </lineage>
</organism>
<evidence type="ECO:0000313" key="2">
    <source>
        <dbReference type="EMBL" id="SIQ54532.1"/>
    </source>
</evidence>